<evidence type="ECO:0000313" key="1">
    <source>
        <dbReference type="EMBL" id="SVA48356.1"/>
    </source>
</evidence>
<proteinExistence type="predicted"/>
<dbReference type="PROSITE" id="PS51257">
    <property type="entry name" value="PROKAR_LIPOPROTEIN"/>
    <property type="match status" value="1"/>
</dbReference>
<dbReference type="AlphaFoldDB" id="A0A381W734"/>
<sequence>MLKKLATILFLFSFVFIGCSSVSSGKITEYRITVGTTTMYDFQTLSDKILRQHRFLVDRTEDIGSGSIIETKYEYTEPSNEELVQGIKEVRYKIILEARMKGGVSRMYNIRAIVHEYGRFTDNNEWIDLLVNDQIKKRVKLFSNDLNAEFENKIREF</sequence>
<reference evidence="1" key="1">
    <citation type="submission" date="2018-05" db="EMBL/GenBank/DDBJ databases">
        <authorList>
            <person name="Lanie J.A."/>
            <person name="Ng W.-L."/>
            <person name="Kazmierczak K.M."/>
            <person name="Andrzejewski T.M."/>
            <person name="Davidsen T.M."/>
            <person name="Wayne K.J."/>
            <person name="Tettelin H."/>
            <person name="Glass J.I."/>
            <person name="Rusch D."/>
            <person name="Podicherti R."/>
            <person name="Tsui H.-C.T."/>
            <person name="Winkler M.E."/>
        </authorList>
    </citation>
    <scope>NUCLEOTIDE SEQUENCE</scope>
</reference>
<dbReference type="EMBL" id="UINC01010912">
    <property type="protein sequence ID" value="SVA48356.1"/>
    <property type="molecule type" value="Genomic_DNA"/>
</dbReference>
<accession>A0A381W734</accession>
<name>A0A381W734_9ZZZZ</name>
<organism evidence="1">
    <name type="scientific">marine metagenome</name>
    <dbReference type="NCBI Taxonomy" id="408172"/>
    <lineage>
        <taxon>unclassified sequences</taxon>
        <taxon>metagenomes</taxon>
        <taxon>ecological metagenomes</taxon>
    </lineage>
</organism>
<protein>
    <submittedName>
        <fullName evidence="1">Uncharacterized protein</fullName>
    </submittedName>
</protein>
<gene>
    <name evidence="1" type="ORF">METZ01_LOCUS101210</name>
</gene>